<evidence type="ECO:0000313" key="2">
    <source>
        <dbReference type="Proteomes" id="UP001163321"/>
    </source>
</evidence>
<sequence>MVLTTSFVVELVGASCSSVLIIATSILWLLDAMAALQSYASEFYASLRQGHLDLTSSILDFTPDQIQLVKETLVNGEPNQAHFVLNSLSHKHISSVFFTKKDANGVSLTPLHTKLRLLNLHTAAKRAFVLHAEESYFLPEAKTFPAGIFNTMDLMMLVNDT</sequence>
<gene>
    <name evidence="1" type="ORF">PsorP6_009284</name>
</gene>
<accession>A0ACC0W046</accession>
<dbReference type="EMBL" id="CM047584">
    <property type="protein sequence ID" value="KAI9911540.1"/>
    <property type="molecule type" value="Genomic_DNA"/>
</dbReference>
<evidence type="ECO:0000313" key="1">
    <source>
        <dbReference type="EMBL" id="KAI9911540.1"/>
    </source>
</evidence>
<dbReference type="Proteomes" id="UP001163321">
    <property type="component" value="Chromosome 5"/>
</dbReference>
<comment type="caution">
    <text evidence="1">The sequence shown here is derived from an EMBL/GenBank/DDBJ whole genome shotgun (WGS) entry which is preliminary data.</text>
</comment>
<organism evidence="1 2">
    <name type="scientific">Peronosclerospora sorghi</name>
    <dbReference type="NCBI Taxonomy" id="230839"/>
    <lineage>
        <taxon>Eukaryota</taxon>
        <taxon>Sar</taxon>
        <taxon>Stramenopiles</taxon>
        <taxon>Oomycota</taxon>
        <taxon>Peronosporomycetes</taxon>
        <taxon>Peronosporales</taxon>
        <taxon>Peronosporaceae</taxon>
        <taxon>Peronosclerospora</taxon>
    </lineage>
</organism>
<protein>
    <submittedName>
        <fullName evidence="1">Uncharacterized protein</fullName>
    </submittedName>
</protein>
<reference evidence="1 2" key="1">
    <citation type="journal article" date="2022" name="bioRxiv">
        <title>The genome of the oomycete Peronosclerospora sorghi, a cosmopolitan pathogen of maize and sorghum, is inflated with dispersed pseudogenes.</title>
        <authorList>
            <person name="Fletcher K."/>
            <person name="Martin F."/>
            <person name="Isakeit T."/>
            <person name="Cavanaugh K."/>
            <person name="Magill C."/>
            <person name="Michelmore R."/>
        </authorList>
    </citation>
    <scope>NUCLEOTIDE SEQUENCE [LARGE SCALE GENOMIC DNA]</scope>
    <source>
        <strain evidence="1">P6</strain>
    </source>
</reference>
<proteinExistence type="predicted"/>
<name>A0ACC0W046_9STRA</name>
<keyword evidence="2" id="KW-1185">Reference proteome</keyword>